<protein>
    <submittedName>
        <fullName evidence="2">Uncharacterized protein</fullName>
    </submittedName>
</protein>
<feature type="region of interest" description="Disordered" evidence="1">
    <location>
        <begin position="177"/>
        <end position="200"/>
    </location>
</feature>
<dbReference type="Proteomes" id="UP001596414">
    <property type="component" value="Unassembled WGS sequence"/>
</dbReference>
<evidence type="ECO:0000256" key="1">
    <source>
        <dbReference type="SAM" id="MobiDB-lite"/>
    </source>
</evidence>
<organism evidence="2 3">
    <name type="scientific">Halovenus rubra</name>
    <dbReference type="NCBI Taxonomy" id="869890"/>
    <lineage>
        <taxon>Archaea</taxon>
        <taxon>Methanobacteriati</taxon>
        <taxon>Methanobacteriota</taxon>
        <taxon>Stenosarchaea group</taxon>
        <taxon>Halobacteria</taxon>
        <taxon>Halobacteriales</taxon>
        <taxon>Haloarculaceae</taxon>
        <taxon>Halovenus</taxon>
    </lineage>
</organism>
<dbReference type="RefSeq" id="WP_267638886.1">
    <property type="nucleotide sequence ID" value="NZ_JAODIY010000044.1"/>
</dbReference>
<dbReference type="EMBL" id="JBHSZQ010000015">
    <property type="protein sequence ID" value="MFC7126117.1"/>
    <property type="molecule type" value="Genomic_DNA"/>
</dbReference>
<sequence>MNGEEITLPAGAVYETTTVDGTEYTRGFGLEYIEATTGLTVAEIESILDNPDRVVTKDGEVQYIIGDSVTDGEETILEIIGGTIATASSGETVEDTCGQKVYIPEQSENDHPYKQGIDKNDIRDALKNPFNGKVWTDGTLRYYISQASNGVWHIVRTSPDYPFAPWGVRTSLLKDGEKSFDSGQDAEEELEERGHTEYDC</sequence>
<reference evidence="2 3" key="1">
    <citation type="journal article" date="2014" name="Int. J. Syst. Evol. Microbiol.">
        <title>Complete genome sequence of Corynebacterium casei LMG S-19264T (=DSM 44701T), isolated from a smear-ripened cheese.</title>
        <authorList>
            <consortium name="US DOE Joint Genome Institute (JGI-PGF)"/>
            <person name="Walter F."/>
            <person name="Albersmeier A."/>
            <person name="Kalinowski J."/>
            <person name="Ruckert C."/>
        </authorList>
    </citation>
    <scope>NUCLEOTIDE SEQUENCE [LARGE SCALE GENOMIC DNA]</scope>
    <source>
        <strain evidence="2 3">CGMCC 4.7215</strain>
    </source>
</reference>
<accession>A0ABD5X883</accession>
<evidence type="ECO:0000313" key="2">
    <source>
        <dbReference type="EMBL" id="MFC7126117.1"/>
    </source>
</evidence>
<proteinExistence type="predicted"/>
<gene>
    <name evidence="2" type="ORF">ACFQJ7_08725</name>
</gene>
<dbReference type="AlphaFoldDB" id="A0ABD5X883"/>
<comment type="caution">
    <text evidence="2">The sequence shown here is derived from an EMBL/GenBank/DDBJ whole genome shotgun (WGS) entry which is preliminary data.</text>
</comment>
<name>A0ABD5X883_9EURY</name>
<evidence type="ECO:0000313" key="3">
    <source>
        <dbReference type="Proteomes" id="UP001596414"/>
    </source>
</evidence>